<feature type="compositionally biased region" description="Polar residues" evidence="1">
    <location>
        <begin position="430"/>
        <end position="448"/>
    </location>
</feature>
<feature type="compositionally biased region" description="Gly residues" evidence="1">
    <location>
        <begin position="601"/>
        <end position="613"/>
    </location>
</feature>
<dbReference type="Proteomes" id="UP000245771">
    <property type="component" value="Unassembled WGS sequence"/>
</dbReference>
<feature type="compositionally biased region" description="Polar residues" evidence="1">
    <location>
        <begin position="371"/>
        <end position="381"/>
    </location>
</feature>
<feature type="compositionally biased region" description="Basic residues" evidence="1">
    <location>
        <begin position="211"/>
        <end position="220"/>
    </location>
</feature>
<dbReference type="RefSeq" id="XP_025355192.1">
    <property type="nucleotide sequence ID" value="XM_025500833.1"/>
</dbReference>
<dbReference type="PANTHER" id="PTHR10663:SF405">
    <property type="entry name" value="ARF GUANINE NUCLEOTIDE EXCHANGE FACTOR SYT1"/>
    <property type="match status" value="1"/>
</dbReference>
<feature type="region of interest" description="Disordered" evidence="1">
    <location>
        <begin position="601"/>
        <end position="672"/>
    </location>
</feature>
<reference evidence="4 5" key="1">
    <citation type="journal article" date="2018" name="Mol. Biol. Evol.">
        <title>Broad Genomic Sampling Reveals a Smut Pathogenic Ancestry of the Fungal Clade Ustilaginomycotina.</title>
        <authorList>
            <person name="Kijpornyongpan T."/>
            <person name="Mondo S.J."/>
            <person name="Barry K."/>
            <person name="Sandor L."/>
            <person name="Lee J."/>
            <person name="Lipzen A."/>
            <person name="Pangilinan J."/>
            <person name="LaButti K."/>
            <person name="Hainaut M."/>
            <person name="Henrissat B."/>
            <person name="Grigoriev I.V."/>
            <person name="Spatafora J.W."/>
            <person name="Aime M.C."/>
        </authorList>
    </citation>
    <scope>NUCLEOTIDE SEQUENCE [LARGE SCALE GENOMIC DNA]</scope>
    <source>
        <strain evidence="4 5">MCA 3882</strain>
    </source>
</reference>
<feature type="domain" description="PH" evidence="2">
    <location>
        <begin position="956"/>
        <end position="1092"/>
    </location>
</feature>
<feature type="region of interest" description="Disordered" evidence="1">
    <location>
        <begin position="429"/>
        <end position="508"/>
    </location>
</feature>
<dbReference type="InterPro" id="IPR023394">
    <property type="entry name" value="Sec7_C_sf"/>
</dbReference>
<feature type="region of interest" description="Disordered" evidence="1">
    <location>
        <begin position="538"/>
        <end position="574"/>
    </location>
</feature>
<dbReference type="STRING" id="1280837.A0A316VBN9"/>
<accession>A0A316VBN9</accession>
<feature type="region of interest" description="Disordered" evidence="1">
    <location>
        <begin position="1434"/>
        <end position="1469"/>
    </location>
</feature>
<feature type="compositionally biased region" description="Polar residues" evidence="1">
    <location>
        <begin position="561"/>
        <end position="574"/>
    </location>
</feature>
<feature type="compositionally biased region" description="Low complexity" evidence="1">
    <location>
        <begin position="1127"/>
        <end position="1151"/>
    </location>
</feature>
<feature type="compositionally biased region" description="Low complexity" evidence="1">
    <location>
        <begin position="349"/>
        <end position="362"/>
    </location>
</feature>
<evidence type="ECO:0000259" key="3">
    <source>
        <dbReference type="PROSITE" id="PS50190"/>
    </source>
</evidence>
<feature type="compositionally biased region" description="Low complexity" evidence="1">
    <location>
        <begin position="68"/>
        <end position="83"/>
    </location>
</feature>
<feature type="compositionally biased region" description="Polar residues" evidence="1">
    <location>
        <begin position="615"/>
        <end position="634"/>
    </location>
</feature>
<dbReference type="InterPro" id="IPR001849">
    <property type="entry name" value="PH_domain"/>
</dbReference>
<dbReference type="Gene3D" id="2.30.29.30">
    <property type="entry name" value="Pleckstrin-homology domain (PH domain)/Phosphotyrosine-binding domain (PTB)"/>
    <property type="match status" value="1"/>
</dbReference>
<feature type="compositionally biased region" description="Basic and acidic residues" evidence="1">
    <location>
        <begin position="176"/>
        <end position="190"/>
    </location>
</feature>
<dbReference type="InterPro" id="IPR011993">
    <property type="entry name" value="PH-like_dom_sf"/>
</dbReference>
<dbReference type="EMBL" id="KZ819603">
    <property type="protein sequence ID" value="PWN34890.1"/>
    <property type="molecule type" value="Genomic_DNA"/>
</dbReference>
<evidence type="ECO:0000313" key="4">
    <source>
        <dbReference type="EMBL" id="PWN34890.1"/>
    </source>
</evidence>
<organism evidence="4 5">
    <name type="scientific">Meira miltonrushii</name>
    <dbReference type="NCBI Taxonomy" id="1280837"/>
    <lineage>
        <taxon>Eukaryota</taxon>
        <taxon>Fungi</taxon>
        <taxon>Dikarya</taxon>
        <taxon>Basidiomycota</taxon>
        <taxon>Ustilaginomycotina</taxon>
        <taxon>Exobasidiomycetes</taxon>
        <taxon>Exobasidiales</taxon>
        <taxon>Brachybasidiaceae</taxon>
        <taxon>Meira</taxon>
    </lineage>
</organism>
<gene>
    <name evidence="4" type="ORF">FA14DRAFT_178285</name>
</gene>
<dbReference type="InterPro" id="IPR035999">
    <property type="entry name" value="Sec7_dom_sf"/>
</dbReference>
<dbReference type="Pfam" id="PF00169">
    <property type="entry name" value="PH"/>
    <property type="match status" value="1"/>
</dbReference>
<feature type="compositionally biased region" description="Polar residues" evidence="1">
    <location>
        <begin position="301"/>
        <end position="310"/>
    </location>
</feature>
<dbReference type="InParanoid" id="A0A316VBN9"/>
<dbReference type="GO" id="GO:0032012">
    <property type="term" value="P:regulation of ARF protein signal transduction"/>
    <property type="evidence" value="ECO:0007669"/>
    <property type="project" value="InterPro"/>
</dbReference>
<protein>
    <recommendedName>
        <fullName evidence="6">SEC7 domain-containing protein</fullName>
    </recommendedName>
</protein>
<feature type="compositionally biased region" description="Low complexity" evidence="1">
    <location>
        <begin position="1289"/>
        <end position="1311"/>
    </location>
</feature>
<evidence type="ECO:0000256" key="1">
    <source>
        <dbReference type="SAM" id="MobiDB-lite"/>
    </source>
</evidence>
<feature type="compositionally biased region" description="Polar residues" evidence="1">
    <location>
        <begin position="191"/>
        <end position="202"/>
    </location>
</feature>
<dbReference type="Gene3D" id="1.10.1000.11">
    <property type="entry name" value="Arf Nucleotide-binding Site Opener,domain 2"/>
    <property type="match status" value="1"/>
</dbReference>
<dbReference type="PANTHER" id="PTHR10663">
    <property type="entry name" value="GUANYL-NUCLEOTIDE EXCHANGE FACTOR"/>
    <property type="match status" value="1"/>
</dbReference>
<dbReference type="SUPFAM" id="SSF50729">
    <property type="entry name" value="PH domain-like"/>
    <property type="match status" value="1"/>
</dbReference>
<dbReference type="PROSITE" id="PS50003">
    <property type="entry name" value="PH_DOMAIN"/>
    <property type="match status" value="1"/>
</dbReference>
<evidence type="ECO:0008006" key="6">
    <source>
        <dbReference type="Google" id="ProtNLM"/>
    </source>
</evidence>
<feature type="compositionally biased region" description="Pro residues" evidence="1">
    <location>
        <begin position="1318"/>
        <end position="1327"/>
    </location>
</feature>
<feature type="region of interest" description="Disordered" evidence="1">
    <location>
        <begin position="1280"/>
        <end position="1335"/>
    </location>
</feature>
<feature type="compositionally biased region" description="Polar residues" evidence="1">
    <location>
        <begin position="1109"/>
        <end position="1126"/>
    </location>
</feature>
<feature type="region of interest" description="Disordered" evidence="1">
    <location>
        <begin position="44"/>
        <end position="404"/>
    </location>
</feature>
<feature type="compositionally biased region" description="Polar residues" evidence="1">
    <location>
        <begin position="1436"/>
        <end position="1446"/>
    </location>
</feature>
<dbReference type="PROSITE" id="PS50190">
    <property type="entry name" value="SEC7"/>
    <property type="match status" value="1"/>
</dbReference>
<proteinExistence type="predicted"/>
<evidence type="ECO:0000259" key="2">
    <source>
        <dbReference type="PROSITE" id="PS50003"/>
    </source>
</evidence>
<feature type="domain" description="SEC7" evidence="3">
    <location>
        <begin position="643"/>
        <end position="827"/>
    </location>
</feature>
<evidence type="ECO:0000313" key="5">
    <source>
        <dbReference type="Proteomes" id="UP000245771"/>
    </source>
</evidence>
<dbReference type="Pfam" id="PF01369">
    <property type="entry name" value="Sec7"/>
    <property type="match status" value="1"/>
</dbReference>
<name>A0A316VBN9_9BASI</name>
<feature type="compositionally biased region" description="Polar residues" evidence="1">
    <location>
        <begin position="655"/>
        <end position="664"/>
    </location>
</feature>
<dbReference type="GO" id="GO:0005085">
    <property type="term" value="F:guanyl-nucleotide exchange factor activity"/>
    <property type="evidence" value="ECO:0007669"/>
    <property type="project" value="InterPro"/>
</dbReference>
<dbReference type="GeneID" id="37022614"/>
<feature type="compositionally biased region" description="Low complexity" evidence="1">
    <location>
        <begin position="261"/>
        <end position="293"/>
    </location>
</feature>
<sequence length="1469" mass="161344">MANTDPPSIPRLSPIGWSIDEGSDLHNAVFDIADGMHDYIAESEIDHKKTDQQVTLPDDSPILESRRQLPPSIQQQWPPQKQQVVSDQYRKPLLERSSSGSLANRSFEQSTSTKANNKTLASREYPPRVDRRMPRTIKRPSTSDGAYSWPRTESNTERSVLAGSTSKARGGSNRISSRDTDSDVDMKDTKAQNLTEPKQEQNLSRSSSLFKLKRPFRRKKAAEEDEDVTTMPQVFPKASIQADSDMSIVPSDSDIGAQPTKSSKSSNNGSSSGRGFSGFKDLMLTSSRKSNSSSRHESMSGQSGRASSDLDSVAAVKQKMPGNRPNGISISHHPERQYDEGTPQNRKLSVSPLPNSSLASSSGGAGESSGTHSNLATPTSSIRRKVRPPQAQAPSMPLPPPPTSLPIAAPAVVVGQCGDPADEVEDLLFTPSTHKAPSPRSTDISSDGNGRDTVRKVKSQSSLRLLRKPSMLVNLRANSFTKEQPPEDISRNMIASPLSSSPSPTASRRIAKEMPWEIVQPSKYGEINSSPEVERLSLSHTDDSRELTSSPSLEEARRALSPSTPAEQGIPTSNALAIPTNTYANGQSASRLDSSGGAAGLFGSSGGSSGGSGSNVRPRTSSLLPWRSRSNSQAAHREGSVSPSTPFSRSMGDGTFSSQQSQPPAQKEVKKMHKLDIEQFKGDSDAFVRQVMKIYPREDVPAVLASASDDLHKTALRIFMQRFLFTGHPLDVALRKLLMTLCLPKETQQIDRVMEAFARRYNECNENLFESDDQPYMLAFSLMMLHTDTFNKNAKQKMSKADYVRNTSASGVATEILEYLYDNLTFTQFIYVEDEAFLHRRKSENDTTAASVFKSAFTSSSSASKARVDPYHIIVSGQTHTLRPDVHIDEDSPFSAKGTKSSFDIEYLLQTFTNSPSIEIITAQKTSLPPATAGFGGYYATLPSISKDEEAIVTLRITKVGCVGRKDDMDDKKKSQSRKWKTCGMILSSSQLLFFRDLVWTSALDQRITEQMAEQPNKEGGVLITPRITYFKPDGVLALGDAIAVKDSTYSKYKHVFRLVTRHGDVMKQYLIQTPNEEEMNDWIHKINFCGAFRSAGLRVNGMDVSRDASYSNPASPAGVNITNGNPSDVATPSSSSSSVIPPMSPSTVTSMNSGEDPPTLRKKLNARFRQFKPVVEKMTKNLEKHEKLLDEKLRLARHLTIATPFSKVTRDRIEGIATVLAQEIRQLRLDVARYACRREILILELEEAERTAKANSPPGAFDGHQYDEDDDAWQAATSLSLTPRDTSSRSGSLSISRASSFSQSRSGSNSFVGDPNVPVPKLPPPAMSFGTKANEKAANAESEMATPTMKMIGLQEPSAHPEKEHGSMGHRSKFHFGTSSPSAKHHHHNSPNEEAMEMWDRTKMGKNDKRVSLVNLPDPHQWQALTPRLAMNASLIPTPTSSPPQKDSHSFHPQPRTVLNEDVEDLFR</sequence>
<feature type="region of interest" description="Disordered" evidence="1">
    <location>
        <begin position="1108"/>
        <end position="1159"/>
    </location>
</feature>
<dbReference type="SUPFAM" id="SSF48425">
    <property type="entry name" value="Sec7 domain"/>
    <property type="match status" value="1"/>
</dbReference>
<dbReference type="SMART" id="SM00233">
    <property type="entry name" value="PH"/>
    <property type="match status" value="1"/>
</dbReference>
<dbReference type="OrthoDB" id="430364at2759"/>
<dbReference type="InterPro" id="IPR000904">
    <property type="entry name" value="Sec7_dom"/>
</dbReference>
<feature type="compositionally biased region" description="Polar residues" evidence="1">
    <location>
        <begin position="96"/>
        <end position="120"/>
    </location>
</feature>
<dbReference type="SMART" id="SM00222">
    <property type="entry name" value="Sec7"/>
    <property type="match status" value="1"/>
</dbReference>
<keyword evidence="5" id="KW-1185">Reference proteome</keyword>